<feature type="region of interest" description="Disordered" evidence="1">
    <location>
        <begin position="1"/>
        <end position="29"/>
    </location>
</feature>
<comment type="caution">
    <text evidence="2">The sequence shown here is derived from an EMBL/GenBank/DDBJ whole genome shotgun (WGS) entry which is preliminary data.</text>
</comment>
<keyword evidence="3" id="KW-1185">Reference proteome</keyword>
<name>A0A433SCP5_9BURK</name>
<dbReference type="AlphaFoldDB" id="A0A433SCP5"/>
<dbReference type="EMBL" id="PQSP01000004">
    <property type="protein sequence ID" value="RUS66500.1"/>
    <property type="molecule type" value="Genomic_DNA"/>
</dbReference>
<organism evidence="2 3">
    <name type="scientific">Saezia sanguinis</name>
    <dbReference type="NCBI Taxonomy" id="1965230"/>
    <lineage>
        <taxon>Bacteria</taxon>
        <taxon>Pseudomonadati</taxon>
        <taxon>Pseudomonadota</taxon>
        <taxon>Betaproteobacteria</taxon>
        <taxon>Burkholderiales</taxon>
        <taxon>Saeziaceae</taxon>
        <taxon>Saezia</taxon>
    </lineage>
</organism>
<dbReference type="Proteomes" id="UP000286947">
    <property type="component" value="Unassembled WGS sequence"/>
</dbReference>
<sequence length="118" mass="13109">MNKTTTADNSHSTQQTGGPLRQPASTSPELMQQAADALYQIIRQSDLWLYQAQAIRDLAAVHEQYTDINQFVQLVGALAETLRQSIHEHPVLAQSISLAYRLQQTASQNTCPEHPLTP</sequence>
<evidence type="ECO:0000313" key="3">
    <source>
        <dbReference type="Proteomes" id="UP000286947"/>
    </source>
</evidence>
<gene>
    <name evidence="2" type="ORF">CUZ56_01780</name>
</gene>
<protein>
    <submittedName>
        <fullName evidence="2">Uncharacterized protein</fullName>
    </submittedName>
</protein>
<reference evidence="2 3" key="1">
    <citation type="submission" date="2018-01" db="EMBL/GenBank/DDBJ databases">
        <title>Saezia sanguinis gen. nov., sp. nov., in the order Burkholderiales isolated from human blood.</title>
        <authorList>
            <person name="Medina-Pascual M.J."/>
            <person name="Valdezate S."/>
            <person name="Monzon S."/>
            <person name="Cuesta I."/>
            <person name="Carrasco G."/>
            <person name="Villalon P."/>
            <person name="Saez-Nieto J.A."/>
        </authorList>
    </citation>
    <scope>NUCLEOTIDE SEQUENCE [LARGE SCALE GENOMIC DNA]</scope>
    <source>
        <strain evidence="2 3">CNM695-12</strain>
    </source>
</reference>
<accession>A0A433SCP5</accession>
<evidence type="ECO:0000256" key="1">
    <source>
        <dbReference type="SAM" id="MobiDB-lite"/>
    </source>
</evidence>
<dbReference type="RefSeq" id="WP_126979988.1">
    <property type="nucleotide sequence ID" value="NZ_PQSP01000004.1"/>
</dbReference>
<evidence type="ECO:0000313" key="2">
    <source>
        <dbReference type="EMBL" id="RUS66500.1"/>
    </source>
</evidence>
<proteinExistence type="predicted"/>